<reference evidence="3 4" key="1">
    <citation type="submission" date="2018-12" db="EMBL/GenBank/DDBJ databases">
        <authorList>
            <consortium name="Pathogen Informatics"/>
        </authorList>
    </citation>
    <scope>NUCLEOTIDE SEQUENCE [LARGE SCALE GENOMIC DNA]</scope>
    <source>
        <strain evidence="3 4">NCTC11466</strain>
    </source>
</reference>
<dbReference type="OrthoDB" id="6478907at2"/>
<sequence>MRALGALPKTVVVLEAVGIVFLALAFLSLQGYLSLPAPIASASAAIVMLFIGLGLMSPAAIVMTWKIAQRLAPQLTQPDSASKHSDLKKPKENSDDADH</sequence>
<proteinExistence type="predicted"/>
<evidence type="ECO:0000256" key="1">
    <source>
        <dbReference type="SAM" id="MobiDB-lite"/>
    </source>
</evidence>
<protein>
    <submittedName>
        <fullName evidence="3">Protein of uncharacterized function (DUF1418)</fullName>
    </submittedName>
</protein>
<accession>A0A3S4J402</accession>
<evidence type="ECO:0000313" key="3">
    <source>
        <dbReference type="EMBL" id="VEB99267.1"/>
    </source>
</evidence>
<feature type="compositionally biased region" description="Basic and acidic residues" evidence="1">
    <location>
        <begin position="81"/>
        <end position="99"/>
    </location>
</feature>
<dbReference type="InterPro" id="IPR010815">
    <property type="entry name" value="DUF1418"/>
</dbReference>
<feature type="transmembrane region" description="Helical" evidence="2">
    <location>
        <begin position="39"/>
        <end position="65"/>
    </location>
</feature>
<feature type="transmembrane region" description="Helical" evidence="2">
    <location>
        <begin position="12"/>
        <end position="33"/>
    </location>
</feature>
<dbReference type="EMBL" id="LR134201">
    <property type="protein sequence ID" value="VEB99267.1"/>
    <property type="molecule type" value="Genomic_DNA"/>
</dbReference>
<evidence type="ECO:0000256" key="2">
    <source>
        <dbReference type="SAM" id="Phobius"/>
    </source>
</evidence>
<keyword evidence="2" id="KW-1133">Transmembrane helix</keyword>
<organism evidence="3 4">
    <name type="scientific">Cedecea lapagei</name>
    <dbReference type="NCBI Taxonomy" id="158823"/>
    <lineage>
        <taxon>Bacteria</taxon>
        <taxon>Pseudomonadati</taxon>
        <taxon>Pseudomonadota</taxon>
        <taxon>Gammaproteobacteria</taxon>
        <taxon>Enterobacterales</taxon>
        <taxon>Enterobacteriaceae</taxon>
        <taxon>Cedecea</taxon>
    </lineage>
</organism>
<feature type="region of interest" description="Disordered" evidence="1">
    <location>
        <begin position="75"/>
        <end position="99"/>
    </location>
</feature>
<name>A0A3S4J402_9ENTR</name>
<keyword evidence="2" id="KW-0472">Membrane</keyword>
<dbReference type="Pfam" id="PF07214">
    <property type="entry name" value="DUF1418"/>
    <property type="match status" value="1"/>
</dbReference>
<dbReference type="Proteomes" id="UP000274122">
    <property type="component" value="Chromosome"/>
</dbReference>
<keyword evidence="4" id="KW-1185">Reference proteome</keyword>
<dbReference type="RefSeq" id="WP_126357005.1">
    <property type="nucleotide sequence ID" value="NZ_LR134201.1"/>
</dbReference>
<dbReference type="AlphaFoldDB" id="A0A3S4J402"/>
<gene>
    <name evidence="3" type="ORF">NCTC11466_03091</name>
</gene>
<keyword evidence="2" id="KW-0812">Transmembrane</keyword>
<dbReference type="KEGG" id="clap:NCTC11466_03091"/>
<evidence type="ECO:0000313" key="4">
    <source>
        <dbReference type="Proteomes" id="UP000274122"/>
    </source>
</evidence>